<dbReference type="OrthoDB" id="9794626at2"/>
<dbReference type="GO" id="GO:0051073">
    <property type="term" value="F:adenosylcobinamide-GDP ribazoletransferase activity"/>
    <property type="evidence" value="ECO:0007669"/>
    <property type="project" value="UniProtKB-UniRule"/>
</dbReference>
<comment type="catalytic activity">
    <reaction evidence="17 19">
        <text>alpha-ribazole + adenosylcob(III)inamide-GDP = adenosylcob(III)alamin + GMP + H(+)</text>
        <dbReference type="Rhea" id="RHEA:16049"/>
        <dbReference type="ChEBI" id="CHEBI:10329"/>
        <dbReference type="ChEBI" id="CHEBI:15378"/>
        <dbReference type="ChEBI" id="CHEBI:18408"/>
        <dbReference type="ChEBI" id="CHEBI:58115"/>
        <dbReference type="ChEBI" id="CHEBI:60487"/>
        <dbReference type="EC" id="2.7.8.26"/>
    </reaction>
</comment>
<comment type="pathway">
    <text evidence="3 19">Cofactor biosynthesis; adenosylcobalamin biosynthesis; adenosylcobalamin from cob(II)yrinate a,c-diamide: step 7/7.</text>
</comment>
<comment type="catalytic activity">
    <reaction evidence="18 19">
        <text>alpha-ribazole 5'-phosphate + adenosylcob(III)inamide-GDP = adenosylcob(III)alamin 5'-phosphate + GMP + H(+)</text>
        <dbReference type="Rhea" id="RHEA:23560"/>
        <dbReference type="ChEBI" id="CHEBI:15378"/>
        <dbReference type="ChEBI" id="CHEBI:57918"/>
        <dbReference type="ChEBI" id="CHEBI:58115"/>
        <dbReference type="ChEBI" id="CHEBI:60487"/>
        <dbReference type="ChEBI" id="CHEBI:60493"/>
        <dbReference type="EC" id="2.7.8.26"/>
    </reaction>
</comment>
<evidence type="ECO:0000256" key="7">
    <source>
        <dbReference type="ARBA" id="ARBA00022475"/>
    </source>
</evidence>
<feature type="transmembrane region" description="Helical" evidence="19">
    <location>
        <begin position="112"/>
        <end position="135"/>
    </location>
</feature>
<keyword evidence="11 19" id="KW-0460">Magnesium</keyword>
<evidence type="ECO:0000256" key="2">
    <source>
        <dbReference type="ARBA" id="ARBA00004651"/>
    </source>
</evidence>
<keyword evidence="13 19" id="KW-0472">Membrane</keyword>
<evidence type="ECO:0000256" key="3">
    <source>
        <dbReference type="ARBA" id="ARBA00004663"/>
    </source>
</evidence>
<feature type="transmembrane region" description="Helical" evidence="19">
    <location>
        <begin position="189"/>
        <end position="222"/>
    </location>
</feature>
<dbReference type="RefSeq" id="WP_107935435.1">
    <property type="nucleotide sequence ID" value="NZ_CP085009.1"/>
</dbReference>
<dbReference type="EC" id="2.7.8.26" evidence="5 19"/>
<evidence type="ECO:0000313" key="20">
    <source>
        <dbReference type="EMBL" id="PYF03072.1"/>
    </source>
</evidence>
<feature type="transmembrane region" description="Helical" evidence="19">
    <location>
        <begin position="62"/>
        <end position="84"/>
    </location>
</feature>
<dbReference type="PANTHER" id="PTHR34148">
    <property type="entry name" value="ADENOSYLCOBINAMIDE-GDP RIBAZOLETRANSFERASE"/>
    <property type="match status" value="1"/>
</dbReference>
<keyword evidence="12 19" id="KW-1133">Transmembrane helix</keyword>
<evidence type="ECO:0000256" key="12">
    <source>
        <dbReference type="ARBA" id="ARBA00022989"/>
    </source>
</evidence>
<evidence type="ECO:0000256" key="15">
    <source>
        <dbReference type="ARBA" id="ARBA00032605"/>
    </source>
</evidence>
<proteinExistence type="inferred from homology"/>
<name>A0A318TDN9_9BACL</name>
<gene>
    <name evidence="19" type="primary">cobS</name>
    <name evidence="20" type="ORF">BJ095_13428</name>
</gene>
<evidence type="ECO:0000256" key="5">
    <source>
        <dbReference type="ARBA" id="ARBA00013200"/>
    </source>
</evidence>
<evidence type="ECO:0000256" key="16">
    <source>
        <dbReference type="ARBA" id="ARBA00032853"/>
    </source>
</evidence>
<dbReference type="GO" id="GO:0005886">
    <property type="term" value="C:plasma membrane"/>
    <property type="evidence" value="ECO:0007669"/>
    <property type="project" value="UniProtKB-SubCell"/>
</dbReference>
<evidence type="ECO:0000256" key="19">
    <source>
        <dbReference type="HAMAP-Rule" id="MF_00719"/>
    </source>
</evidence>
<evidence type="ECO:0000256" key="8">
    <source>
        <dbReference type="ARBA" id="ARBA00022573"/>
    </source>
</evidence>
<feature type="transmembrane region" description="Helical" evidence="19">
    <location>
        <begin position="35"/>
        <end position="55"/>
    </location>
</feature>
<dbReference type="EMBL" id="QJTJ01000034">
    <property type="protein sequence ID" value="PYF03072.1"/>
    <property type="molecule type" value="Genomic_DNA"/>
</dbReference>
<organism evidence="20 21">
    <name type="scientific">Ureibacillus chungkukjangi</name>
    <dbReference type="NCBI Taxonomy" id="1202712"/>
    <lineage>
        <taxon>Bacteria</taxon>
        <taxon>Bacillati</taxon>
        <taxon>Bacillota</taxon>
        <taxon>Bacilli</taxon>
        <taxon>Bacillales</taxon>
        <taxon>Caryophanaceae</taxon>
        <taxon>Ureibacillus</taxon>
    </lineage>
</organism>
<keyword evidence="8 19" id="KW-0169">Cobalamin biosynthesis</keyword>
<evidence type="ECO:0000256" key="10">
    <source>
        <dbReference type="ARBA" id="ARBA00022692"/>
    </source>
</evidence>
<dbReference type="Pfam" id="PF02654">
    <property type="entry name" value="CobS"/>
    <property type="match status" value="1"/>
</dbReference>
<comment type="function">
    <text evidence="14 19">Joins adenosylcobinamide-GDP and alpha-ribazole to generate adenosylcobalamin (Ado-cobalamin). Also synthesizes adenosylcobalamin 5'-phosphate from adenosylcobinamide-GDP and alpha-ribazole 5'-phosphate.</text>
</comment>
<evidence type="ECO:0000256" key="4">
    <source>
        <dbReference type="ARBA" id="ARBA00010561"/>
    </source>
</evidence>
<evidence type="ECO:0000256" key="14">
    <source>
        <dbReference type="ARBA" id="ARBA00025228"/>
    </source>
</evidence>
<dbReference type="Proteomes" id="UP000247416">
    <property type="component" value="Unassembled WGS sequence"/>
</dbReference>
<accession>A0A318TDN9</accession>
<dbReference type="InterPro" id="IPR003805">
    <property type="entry name" value="CobS"/>
</dbReference>
<dbReference type="UniPathway" id="UPA00148">
    <property type="reaction ID" value="UER00238"/>
</dbReference>
<dbReference type="AlphaFoldDB" id="A0A318TDN9"/>
<evidence type="ECO:0000256" key="11">
    <source>
        <dbReference type="ARBA" id="ARBA00022842"/>
    </source>
</evidence>
<comment type="cofactor">
    <cofactor evidence="1 19">
        <name>Mg(2+)</name>
        <dbReference type="ChEBI" id="CHEBI:18420"/>
    </cofactor>
</comment>
<keyword evidence="9 19" id="KW-0808">Transferase</keyword>
<dbReference type="NCBIfam" id="TIGR00317">
    <property type="entry name" value="cobS"/>
    <property type="match status" value="1"/>
</dbReference>
<comment type="caution">
    <text evidence="20">The sequence shown here is derived from an EMBL/GenBank/DDBJ whole genome shotgun (WGS) entry which is preliminary data.</text>
</comment>
<keyword evidence="21" id="KW-1185">Reference proteome</keyword>
<keyword evidence="10 19" id="KW-0812">Transmembrane</keyword>
<evidence type="ECO:0000256" key="1">
    <source>
        <dbReference type="ARBA" id="ARBA00001946"/>
    </source>
</evidence>
<evidence type="ECO:0000256" key="6">
    <source>
        <dbReference type="ARBA" id="ARBA00015850"/>
    </source>
</evidence>
<protein>
    <recommendedName>
        <fullName evidence="6 19">Adenosylcobinamide-GDP ribazoletransferase</fullName>
        <ecNumber evidence="5 19">2.7.8.26</ecNumber>
    </recommendedName>
    <alternativeName>
        <fullName evidence="16 19">Cobalamin synthase</fullName>
    </alternativeName>
    <alternativeName>
        <fullName evidence="15 19">Cobalamin-5'-phosphate synthase</fullName>
    </alternativeName>
</protein>
<evidence type="ECO:0000313" key="21">
    <source>
        <dbReference type="Proteomes" id="UP000247416"/>
    </source>
</evidence>
<dbReference type="GO" id="GO:0009236">
    <property type="term" value="P:cobalamin biosynthetic process"/>
    <property type="evidence" value="ECO:0007669"/>
    <property type="project" value="UniProtKB-UniRule"/>
</dbReference>
<comment type="similarity">
    <text evidence="4 19">Belongs to the CobS family.</text>
</comment>
<evidence type="ECO:0000256" key="9">
    <source>
        <dbReference type="ARBA" id="ARBA00022679"/>
    </source>
</evidence>
<evidence type="ECO:0000256" key="17">
    <source>
        <dbReference type="ARBA" id="ARBA00048623"/>
    </source>
</evidence>
<comment type="subcellular location">
    <subcellularLocation>
        <location evidence="2 19">Cell membrane</location>
        <topology evidence="2 19">Multi-pass membrane protein</topology>
    </subcellularLocation>
</comment>
<feature type="transmembrane region" description="Helical" evidence="19">
    <location>
        <begin position="142"/>
        <end position="162"/>
    </location>
</feature>
<sequence>MKNSFIGFLLSFQFFSSLPIRKQLPMNQKTVSAMYAMLPALGILMGGTISVLYLVNEQYLQLTNLLFAILVVIAGIVMTGGLHLDGWIDMGDAYFSYQDKARRLEILEDPRVGAFGAISLVVLVLLKIGFVFELLHNDSEGIIIFFIAVPLLSRLGLLVYFVTTHTIKEKGLAAYFKSQVNPQKIWTAFTIYTLLFAIITYFYIGIVSYVLVTCLLVFVTLYRKWTIKNFGGMTGDLAGALNEVLEVFLWGIIVLFI</sequence>
<reference evidence="20 21" key="1">
    <citation type="submission" date="2018-06" db="EMBL/GenBank/DDBJ databases">
        <title>Genomic Encyclopedia of Archaeal and Bacterial Type Strains, Phase II (KMG-II): from individual species to whole genera.</title>
        <authorList>
            <person name="Goeker M."/>
        </authorList>
    </citation>
    <scope>NUCLEOTIDE SEQUENCE [LARGE SCALE GENOMIC DNA]</scope>
    <source>
        <strain evidence="20 21">KACC 16626</strain>
    </source>
</reference>
<dbReference type="HAMAP" id="MF_00719">
    <property type="entry name" value="CobS"/>
    <property type="match status" value="1"/>
</dbReference>
<dbReference type="PANTHER" id="PTHR34148:SF1">
    <property type="entry name" value="ADENOSYLCOBINAMIDE-GDP RIBAZOLETRANSFERASE"/>
    <property type="match status" value="1"/>
</dbReference>
<evidence type="ECO:0000256" key="13">
    <source>
        <dbReference type="ARBA" id="ARBA00023136"/>
    </source>
</evidence>
<evidence type="ECO:0000256" key="18">
    <source>
        <dbReference type="ARBA" id="ARBA00049504"/>
    </source>
</evidence>
<keyword evidence="7 19" id="KW-1003">Cell membrane</keyword>
<dbReference type="GO" id="GO:0008818">
    <property type="term" value="F:cobalamin 5'-phosphate synthase activity"/>
    <property type="evidence" value="ECO:0007669"/>
    <property type="project" value="UniProtKB-UniRule"/>
</dbReference>